<keyword evidence="5" id="KW-1185">Reference proteome</keyword>
<evidence type="ECO:0000313" key="5">
    <source>
        <dbReference type="Proteomes" id="UP000034166"/>
    </source>
</evidence>
<evidence type="ECO:0000256" key="3">
    <source>
        <dbReference type="RuleBase" id="RU003707"/>
    </source>
</evidence>
<organism evidence="4 5">
    <name type="scientific">Mesobacillus campisalis</name>
    <dbReference type="NCBI Taxonomy" id="1408103"/>
    <lineage>
        <taxon>Bacteria</taxon>
        <taxon>Bacillati</taxon>
        <taxon>Bacillota</taxon>
        <taxon>Bacilli</taxon>
        <taxon>Bacillales</taxon>
        <taxon>Bacillaceae</taxon>
        <taxon>Mesobacillus</taxon>
    </lineage>
</organism>
<evidence type="ECO:0000313" key="4">
    <source>
        <dbReference type="EMBL" id="KKK37384.1"/>
    </source>
</evidence>
<dbReference type="PANTHER" id="PTHR11941:SF54">
    <property type="entry name" value="ENOYL-COA HYDRATASE, MITOCHONDRIAL"/>
    <property type="match status" value="1"/>
</dbReference>
<dbReference type="InterPro" id="IPR029045">
    <property type="entry name" value="ClpP/crotonase-like_dom_sf"/>
</dbReference>
<reference evidence="4 5" key="1">
    <citation type="submission" date="2015-04" db="EMBL/GenBank/DDBJ databases">
        <title>Taxonomic description and genome sequence of Bacillus campisalis sp. nov., a novel member of the genus Bacillus isolated from solar saltern.</title>
        <authorList>
            <person name="Mathan Kumar R."/>
            <person name="Kaur G."/>
            <person name="Kumar A."/>
            <person name="Singh N.K."/>
            <person name="Kaur N."/>
            <person name="Kumar N."/>
            <person name="Mayilraj S."/>
        </authorList>
    </citation>
    <scope>NUCLEOTIDE SEQUENCE [LARGE SCALE GENOMIC DNA]</scope>
    <source>
        <strain evidence="4 5">SA2-6</strain>
    </source>
</reference>
<gene>
    <name evidence="4" type="ORF">WQ57_14370</name>
</gene>
<dbReference type="Gene3D" id="3.90.226.10">
    <property type="entry name" value="2-enoyl-CoA Hydratase, Chain A, domain 1"/>
    <property type="match status" value="1"/>
</dbReference>
<accession>A0A0M2SS42</accession>
<dbReference type="GO" id="GO:0006635">
    <property type="term" value="P:fatty acid beta-oxidation"/>
    <property type="evidence" value="ECO:0007669"/>
    <property type="project" value="TreeGrafter"/>
</dbReference>
<dbReference type="FunFam" id="1.10.12.10:FF:000001">
    <property type="entry name" value="Probable enoyl-CoA hydratase, mitochondrial"/>
    <property type="match status" value="1"/>
</dbReference>
<evidence type="ECO:0000256" key="2">
    <source>
        <dbReference type="ARBA" id="ARBA00023239"/>
    </source>
</evidence>
<dbReference type="InterPro" id="IPR018376">
    <property type="entry name" value="Enoyl-CoA_hyd/isom_CS"/>
</dbReference>
<dbReference type="SUPFAM" id="SSF52096">
    <property type="entry name" value="ClpP/crotonase"/>
    <property type="match status" value="1"/>
</dbReference>
<dbReference type="PROSITE" id="PS00166">
    <property type="entry name" value="ENOYL_COA_HYDRATASE"/>
    <property type="match status" value="1"/>
</dbReference>
<keyword evidence="2" id="KW-0456">Lyase</keyword>
<dbReference type="EMBL" id="LAYY01000015">
    <property type="protein sequence ID" value="KKK37384.1"/>
    <property type="molecule type" value="Genomic_DNA"/>
</dbReference>
<dbReference type="InterPro" id="IPR001753">
    <property type="entry name" value="Enoyl-CoA_hydra/iso"/>
</dbReference>
<dbReference type="RefSeq" id="WP_046524477.1">
    <property type="nucleotide sequence ID" value="NZ_LAYY01000015.1"/>
</dbReference>
<dbReference type="GO" id="GO:0016836">
    <property type="term" value="F:hydro-lyase activity"/>
    <property type="evidence" value="ECO:0007669"/>
    <property type="project" value="UniProtKB-ARBA"/>
</dbReference>
<dbReference type="CDD" id="cd06558">
    <property type="entry name" value="crotonase-like"/>
    <property type="match status" value="1"/>
</dbReference>
<comment type="similarity">
    <text evidence="1 3">Belongs to the enoyl-CoA hydratase/isomerase family.</text>
</comment>
<dbReference type="OrthoDB" id="9775794at2"/>
<dbReference type="PATRIC" id="fig|1408103.3.peg.3233"/>
<protein>
    <submittedName>
        <fullName evidence="4">Enoyl-CoA hydratase</fullName>
    </submittedName>
</protein>
<dbReference type="Pfam" id="PF00378">
    <property type="entry name" value="ECH_1"/>
    <property type="match status" value="1"/>
</dbReference>
<dbReference type="InterPro" id="IPR014748">
    <property type="entry name" value="Enoyl-CoA_hydra_C"/>
</dbReference>
<comment type="caution">
    <text evidence="4">The sequence shown here is derived from an EMBL/GenBank/DDBJ whole genome shotgun (WGS) entry which is preliminary data.</text>
</comment>
<dbReference type="FunFam" id="3.90.226.10:FF:000009">
    <property type="entry name" value="Carnitinyl-CoA dehydratase"/>
    <property type="match status" value="1"/>
</dbReference>
<dbReference type="Gene3D" id="1.10.12.10">
    <property type="entry name" value="Lyase 2-enoyl-coa Hydratase, Chain A, domain 2"/>
    <property type="match status" value="1"/>
</dbReference>
<evidence type="ECO:0000256" key="1">
    <source>
        <dbReference type="ARBA" id="ARBA00005254"/>
    </source>
</evidence>
<dbReference type="PANTHER" id="PTHR11941">
    <property type="entry name" value="ENOYL-COA HYDRATASE-RELATED"/>
    <property type="match status" value="1"/>
</dbReference>
<proteinExistence type="inferred from homology"/>
<sequence>MNTQLVKLEKNDSIAIVKIDNPPLNVLSGQVTSELKFVFDDIAHDHDIVVVILTGAGSRAFMAGADIKEFPQSFGKSGMKERILDQHGVFNQIDFLPKPTIAVLNGLTFGGGCELAITCDIRIAEEHAQLGLPEIKLGIFPGGGGTQRLPRIVGEAKAKELMFVGDPISAHEAEKLGLVNKVVASGQGMTEALALARKISGYSLQALSRIKKAVDEGTNMEFQAGIEREAELFEEVFQTEDVKEGVSAFIEKRKPVFAHR</sequence>
<name>A0A0M2SS42_9BACI</name>
<dbReference type="AlphaFoldDB" id="A0A0M2SS42"/>
<dbReference type="Proteomes" id="UP000034166">
    <property type="component" value="Unassembled WGS sequence"/>
</dbReference>